<sequence>MTPEQINLVQTTWDKVAPNADQVAVLFYDRLFEIAPEVKPLFKSDMTEQGRKLMQMLAVAVNGLPRLESIVPAVQQMGVRHIEYDVKPEHYDSVGEALLWTLEQGLGDAFTPEVKRAWTDTYVTLATVMKDAAAAKVA</sequence>
<dbReference type="PRINTS" id="PR00188">
    <property type="entry name" value="PLANTGLOBIN"/>
</dbReference>
<dbReference type="GO" id="GO:0071949">
    <property type="term" value="F:FAD binding"/>
    <property type="evidence" value="ECO:0007669"/>
    <property type="project" value="TreeGrafter"/>
</dbReference>
<dbReference type="AlphaFoldDB" id="A0A5C5UXL4"/>
<keyword evidence="1" id="KW-0479">Metal-binding</keyword>
<keyword evidence="1" id="KW-0813">Transport</keyword>
<dbReference type="PROSITE" id="PS01033">
    <property type="entry name" value="GLOBIN"/>
    <property type="match status" value="1"/>
</dbReference>
<comment type="similarity">
    <text evidence="1">Belongs to the globin family.</text>
</comment>
<dbReference type="GO" id="GO:0071500">
    <property type="term" value="P:cellular response to nitrosative stress"/>
    <property type="evidence" value="ECO:0007669"/>
    <property type="project" value="TreeGrafter"/>
</dbReference>
<evidence type="ECO:0000256" key="1">
    <source>
        <dbReference type="RuleBase" id="RU000356"/>
    </source>
</evidence>
<gene>
    <name evidence="3" type="primary">hmp_2</name>
    <name evidence="3" type="ORF">KOR34_44580</name>
</gene>
<accession>A0A5C5UXL4</accession>
<feature type="domain" description="Globin" evidence="2">
    <location>
        <begin position="1"/>
        <end position="134"/>
    </location>
</feature>
<dbReference type="EC" id="1.14.12.17" evidence="3"/>
<reference evidence="3 4" key="1">
    <citation type="submission" date="2019-02" db="EMBL/GenBank/DDBJ databases">
        <title>Deep-cultivation of Planctomycetes and their phenomic and genomic characterization uncovers novel biology.</title>
        <authorList>
            <person name="Wiegand S."/>
            <person name="Jogler M."/>
            <person name="Boedeker C."/>
            <person name="Pinto D."/>
            <person name="Vollmers J."/>
            <person name="Rivas-Marin E."/>
            <person name="Kohn T."/>
            <person name="Peeters S.H."/>
            <person name="Heuer A."/>
            <person name="Rast P."/>
            <person name="Oberbeckmann S."/>
            <person name="Bunk B."/>
            <person name="Jeske O."/>
            <person name="Meyerdierks A."/>
            <person name="Storesund J.E."/>
            <person name="Kallscheuer N."/>
            <person name="Luecker S."/>
            <person name="Lage O.M."/>
            <person name="Pohl T."/>
            <person name="Merkel B.J."/>
            <person name="Hornburger P."/>
            <person name="Mueller R.-W."/>
            <person name="Bruemmer F."/>
            <person name="Labrenz M."/>
            <person name="Spormann A.M."/>
            <person name="Op Den Camp H."/>
            <person name="Overmann J."/>
            <person name="Amann R."/>
            <person name="Jetten M.S.M."/>
            <person name="Mascher T."/>
            <person name="Medema M.H."/>
            <person name="Devos D.P."/>
            <person name="Kaster A.-K."/>
            <person name="Ovreas L."/>
            <person name="Rohde M."/>
            <person name="Galperin M.Y."/>
            <person name="Jogler C."/>
        </authorList>
    </citation>
    <scope>NUCLEOTIDE SEQUENCE [LARGE SCALE GENOMIC DNA]</scope>
    <source>
        <strain evidence="3 4">KOR34</strain>
    </source>
</reference>
<protein>
    <submittedName>
        <fullName evidence="3">Flavohemoprotein</fullName>
        <ecNumber evidence="3">1.14.12.17</ecNumber>
    </submittedName>
</protein>
<dbReference type="EMBL" id="SIHJ01000004">
    <property type="protein sequence ID" value="TWT31084.1"/>
    <property type="molecule type" value="Genomic_DNA"/>
</dbReference>
<dbReference type="Proteomes" id="UP000316714">
    <property type="component" value="Unassembled WGS sequence"/>
</dbReference>
<dbReference type="GO" id="GO:0020037">
    <property type="term" value="F:heme binding"/>
    <property type="evidence" value="ECO:0007669"/>
    <property type="project" value="InterPro"/>
</dbReference>
<dbReference type="InterPro" id="IPR012292">
    <property type="entry name" value="Globin/Proto"/>
</dbReference>
<dbReference type="GO" id="GO:0005344">
    <property type="term" value="F:oxygen carrier activity"/>
    <property type="evidence" value="ECO:0007669"/>
    <property type="project" value="UniProtKB-KW"/>
</dbReference>
<dbReference type="GO" id="GO:0046210">
    <property type="term" value="P:nitric oxide catabolic process"/>
    <property type="evidence" value="ECO:0007669"/>
    <property type="project" value="TreeGrafter"/>
</dbReference>
<keyword evidence="1" id="KW-0408">Iron</keyword>
<dbReference type="CDD" id="cd12131">
    <property type="entry name" value="HGbI-like"/>
    <property type="match status" value="1"/>
</dbReference>
<dbReference type="PANTHER" id="PTHR43396">
    <property type="entry name" value="FLAVOHEMOPROTEIN"/>
    <property type="match status" value="1"/>
</dbReference>
<comment type="caution">
    <text evidence="3">The sequence shown here is derived from an EMBL/GenBank/DDBJ whole genome shotgun (WGS) entry which is preliminary data.</text>
</comment>
<evidence type="ECO:0000313" key="4">
    <source>
        <dbReference type="Proteomes" id="UP000316714"/>
    </source>
</evidence>
<keyword evidence="4" id="KW-1185">Reference proteome</keyword>
<keyword evidence="1" id="KW-0561">Oxygen transport</keyword>
<dbReference type="Gene3D" id="1.10.490.10">
    <property type="entry name" value="Globins"/>
    <property type="match status" value="1"/>
</dbReference>
<name>A0A5C5UXL4_9BACT</name>
<proteinExistence type="inferred from homology"/>
<dbReference type="PANTHER" id="PTHR43396:SF6">
    <property type="entry name" value="ABL201WP"/>
    <property type="match status" value="1"/>
</dbReference>
<dbReference type="OrthoDB" id="9801223at2"/>
<dbReference type="SUPFAM" id="SSF46458">
    <property type="entry name" value="Globin-like"/>
    <property type="match status" value="1"/>
</dbReference>
<dbReference type="Pfam" id="PF00042">
    <property type="entry name" value="Globin"/>
    <property type="match status" value="1"/>
</dbReference>
<dbReference type="GO" id="GO:0008941">
    <property type="term" value="F:nitric oxide dioxygenase NAD(P)H activity"/>
    <property type="evidence" value="ECO:0007669"/>
    <property type="project" value="UniProtKB-EC"/>
</dbReference>
<evidence type="ECO:0000313" key="3">
    <source>
        <dbReference type="EMBL" id="TWT31084.1"/>
    </source>
</evidence>
<dbReference type="RefSeq" id="WP_146568275.1">
    <property type="nucleotide sequence ID" value="NZ_SIHJ01000004.1"/>
</dbReference>
<organism evidence="3 4">
    <name type="scientific">Posidoniimonas corsicana</name>
    <dbReference type="NCBI Taxonomy" id="1938618"/>
    <lineage>
        <taxon>Bacteria</taxon>
        <taxon>Pseudomonadati</taxon>
        <taxon>Planctomycetota</taxon>
        <taxon>Planctomycetia</taxon>
        <taxon>Pirellulales</taxon>
        <taxon>Lacipirellulaceae</taxon>
        <taxon>Posidoniimonas</taxon>
    </lineage>
</organism>
<dbReference type="InterPro" id="IPR009050">
    <property type="entry name" value="Globin-like_sf"/>
</dbReference>
<dbReference type="GO" id="GO:0019825">
    <property type="term" value="F:oxygen binding"/>
    <property type="evidence" value="ECO:0007669"/>
    <property type="project" value="InterPro"/>
</dbReference>
<keyword evidence="1" id="KW-0349">Heme</keyword>
<keyword evidence="3" id="KW-0560">Oxidoreductase</keyword>
<dbReference type="InterPro" id="IPR000971">
    <property type="entry name" value="Globin"/>
</dbReference>
<evidence type="ECO:0000259" key="2">
    <source>
        <dbReference type="PROSITE" id="PS01033"/>
    </source>
</evidence>